<dbReference type="Pfam" id="PF02922">
    <property type="entry name" value="CBM_48"/>
    <property type="match status" value="1"/>
</dbReference>
<keyword evidence="6 9" id="KW-0808">Transferase</keyword>
<dbReference type="InterPro" id="IPR017853">
    <property type="entry name" value="GH"/>
</dbReference>
<comment type="catalytic activity">
    <reaction evidence="1 9">
        <text>Transfers a segment of a (1-&gt;4)-alpha-D-glucan chain to a primary hydroxy group in a similar glucan chain.</text>
        <dbReference type="EC" id="2.4.1.18"/>
    </reaction>
</comment>
<dbReference type="Gene3D" id="2.60.40.1180">
    <property type="entry name" value="Golgi alpha-mannosidase II"/>
    <property type="match status" value="1"/>
</dbReference>
<gene>
    <name evidence="9 11" type="primary">glgB</name>
    <name evidence="11" type="ORF">GCM10023352_12700</name>
</gene>
<dbReference type="InterPro" id="IPR013783">
    <property type="entry name" value="Ig-like_fold"/>
</dbReference>
<dbReference type="PANTHER" id="PTHR43651:SF3">
    <property type="entry name" value="1,4-ALPHA-GLUCAN-BRANCHING ENZYME"/>
    <property type="match status" value="1"/>
</dbReference>
<evidence type="ECO:0000256" key="7">
    <source>
        <dbReference type="ARBA" id="ARBA00023056"/>
    </source>
</evidence>
<evidence type="ECO:0000256" key="2">
    <source>
        <dbReference type="ARBA" id="ARBA00004964"/>
    </source>
</evidence>
<dbReference type="Gene3D" id="3.20.20.80">
    <property type="entry name" value="Glycosidases"/>
    <property type="match status" value="1"/>
</dbReference>
<keyword evidence="12" id="KW-1185">Reference proteome</keyword>
<dbReference type="InterPro" id="IPR014756">
    <property type="entry name" value="Ig_E-set"/>
</dbReference>
<dbReference type="PIRSF" id="PIRSF000463">
    <property type="entry name" value="GlgB"/>
    <property type="match status" value="1"/>
</dbReference>
<evidence type="ECO:0000313" key="12">
    <source>
        <dbReference type="Proteomes" id="UP001500187"/>
    </source>
</evidence>
<dbReference type="Gene3D" id="2.60.40.10">
    <property type="entry name" value="Immunoglobulins"/>
    <property type="match status" value="1"/>
</dbReference>
<evidence type="ECO:0000256" key="9">
    <source>
        <dbReference type="HAMAP-Rule" id="MF_00685"/>
    </source>
</evidence>
<evidence type="ECO:0000259" key="10">
    <source>
        <dbReference type="SMART" id="SM00642"/>
    </source>
</evidence>
<comment type="similarity">
    <text evidence="3 9">Belongs to the glycosyl hydrolase 13 family. GlgB subfamily.</text>
</comment>
<dbReference type="RefSeq" id="WP_345445686.1">
    <property type="nucleotide sequence ID" value="NZ_BAABKP010000001.1"/>
</dbReference>
<feature type="active site" description="Proton donor" evidence="9">
    <location>
        <position position="442"/>
    </location>
</feature>
<accession>A0ABP9BG43</accession>
<feature type="active site" description="Nucleophile" evidence="9">
    <location>
        <position position="389"/>
    </location>
</feature>
<dbReference type="Proteomes" id="UP001500187">
    <property type="component" value="Unassembled WGS sequence"/>
</dbReference>
<dbReference type="Pfam" id="PF02806">
    <property type="entry name" value="Alpha-amylase_C"/>
    <property type="match status" value="1"/>
</dbReference>
<dbReference type="CDD" id="cd11322">
    <property type="entry name" value="AmyAc_Glg_BE"/>
    <property type="match status" value="1"/>
</dbReference>
<dbReference type="EMBL" id="BAABKP010000001">
    <property type="protein sequence ID" value="GAA4794988.1"/>
    <property type="molecule type" value="Genomic_DNA"/>
</dbReference>
<keyword evidence="8 9" id="KW-0119">Carbohydrate metabolism</keyword>
<evidence type="ECO:0000256" key="8">
    <source>
        <dbReference type="ARBA" id="ARBA00023277"/>
    </source>
</evidence>
<organism evidence="11 12">
    <name type="scientific">Rothia endophytica</name>
    <dbReference type="NCBI Taxonomy" id="1324766"/>
    <lineage>
        <taxon>Bacteria</taxon>
        <taxon>Bacillati</taxon>
        <taxon>Actinomycetota</taxon>
        <taxon>Actinomycetes</taxon>
        <taxon>Micrococcales</taxon>
        <taxon>Micrococcaceae</taxon>
        <taxon>Rothia</taxon>
    </lineage>
</organism>
<dbReference type="InterPro" id="IPR006047">
    <property type="entry name" value="GH13_cat_dom"/>
</dbReference>
<dbReference type="SUPFAM" id="SSF81296">
    <property type="entry name" value="E set domains"/>
    <property type="match status" value="2"/>
</dbReference>
<dbReference type="HAMAP" id="MF_00685">
    <property type="entry name" value="GlgB"/>
    <property type="match status" value="1"/>
</dbReference>
<evidence type="ECO:0000256" key="1">
    <source>
        <dbReference type="ARBA" id="ARBA00000826"/>
    </source>
</evidence>
<evidence type="ECO:0000256" key="6">
    <source>
        <dbReference type="ARBA" id="ARBA00022679"/>
    </source>
</evidence>
<dbReference type="NCBIfam" id="NF008967">
    <property type="entry name" value="PRK12313.1"/>
    <property type="match status" value="1"/>
</dbReference>
<dbReference type="InterPro" id="IPR044143">
    <property type="entry name" value="GlgB_N_E_set_prok"/>
</dbReference>
<dbReference type="NCBIfam" id="NF003811">
    <property type="entry name" value="PRK05402.1"/>
    <property type="match status" value="1"/>
</dbReference>
<feature type="domain" description="Glycosyl hydrolase family 13 catalytic" evidence="10">
    <location>
        <begin position="242"/>
        <end position="586"/>
    </location>
</feature>
<keyword evidence="7 9" id="KW-0320">Glycogen biosynthesis</keyword>
<sequence>MAITHEEARVLAAGTHRDPFKVLGPSEDGTEIVALLPGAHRVWAVNATDQRELVQRWGDVPVFVGESLPYYRLRIEWNGGYVEEKEDPYRFTPVIGSLDEHLISEGRHESLWQVLGAHPMQHENVPGVHFAVWAPNASRVSVVGDFNVWNGIAHPMRLRGSSGIWELFIPGLTEGETYKYEILTAEGELMPLKADPVGFGSEMPPANASVVRALGKHSWQDGAWLKKRAEVDALTTPVSVYEVHLGSWRREGWHDLIDYVADLGFTHIEVLPITEHPFDGSWGYQPIGMYAPTIRYGLPEDFQAFVDRAHQKGIGVIADWVPGHFPTDAHGLGYFDGTALYEHQNPQEGFHPDWNTLIYNYGRPEVAGHLRSNALYWLQEFHLDGLRVDAVASIIHRNYSRKDGEWVPNKDGGPENYEAIEFLKTTNDAIERTVEGAMMIAEESTTFPGVTRATEHGGLGFDFKWNLGWMNDSLRYFGLDPIYRKYHSDLLTFGITYIFSERFMLPISHDEVVHGKGSLYGRMPGDHAAKLGNLKAFLAYMWAYPGKKLLFMGQEFGQPSEWNYESELDWHVLEDKGHAGVLSLVRDLNSLYRQQPALHRSDSDPHGFQWLLVDAVDEQVYAWLRRGWAGDRHVVVVMNLNPIERDGYRVPFPLAGRWIEALNTDAAHYHGGNRGHGGAIETEPVPMGNEAQSALLKLPPLSVIYFVEEQS</sequence>
<comment type="pathway">
    <text evidence="2 9">Glycan biosynthesis; glycogen biosynthesis.</text>
</comment>
<keyword evidence="5 9" id="KW-0328">Glycosyltransferase</keyword>
<dbReference type="SMART" id="SM00642">
    <property type="entry name" value="Aamy"/>
    <property type="match status" value="1"/>
</dbReference>
<comment type="subunit">
    <text evidence="9">Monomer.</text>
</comment>
<dbReference type="InterPro" id="IPR013780">
    <property type="entry name" value="Glyco_hydro_b"/>
</dbReference>
<dbReference type="InterPro" id="IPR006407">
    <property type="entry name" value="GlgB"/>
</dbReference>
<dbReference type="PANTHER" id="PTHR43651">
    <property type="entry name" value="1,4-ALPHA-GLUCAN-BRANCHING ENZYME"/>
    <property type="match status" value="1"/>
</dbReference>
<dbReference type="EC" id="2.4.1.18" evidence="9"/>
<dbReference type="InterPro" id="IPR037439">
    <property type="entry name" value="Branching_enzy"/>
</dbReference>
<dbReference type="InterPro" id="IPR004193">
    <property type="entry name" value="Glyco_hydro_13_N"/>
</dbReference>
<evidence type="ECO:0000256" key="5">
    <source>
        <dbReference type="ARBA" id="ARBA00022676"/>
    </source>
</evidence>
<dbReference type="Pfam" id="PF22019">
    <property type="entry name" value="GlgB_N"/>
    <property type="match status" value="1"/>
</dbReference>
<dbReference type="InterPro" id="IPR006048">
    <property type="entry name" value="A-amylase/branching_C"/>
</dbReference>
<evidence type="ECO:0000256" key="4">
    <source>
        <dbReference type="ARBA" id="ARBA00022600"/>
    </source>
</evidence>
<evidence type="ECO:0000256" key="3">
    <source>
        <dbReference type="ARBA" id="ARBA00009000"/>
    </source>
</evidence>
<reference evidence="12" key="1">
    <citation type="journal article" date="2019" name="Int. J. Syst. Evol. Microbiol.">
        <title>The Global Catalogue of Microorganisms (GCM) 10K type strain sequencing project: providing services to taxonomists for standard genome sequencing and annotation.</title>
        <authorList>
            <consortium name="The Broad Institute Genomics Platform"/>
            <consortium name="The Broad Institute Genome Sequencing Center for Infectious Disease"/>
            <person name="Wu L."/>
            <person name="Ma J."/>
        </authorList>
    </citation>
    <scope>NUCLEOTIDE SEQUENCE [LARGE SCALE GENOMIC DNA]</scope>
    <source>
        <strain evidence="12">JCM 18541</strain>
    </source>
</reference>
<dbReference type="NCBIfam" id="TIGR01515">
    <property type="entry name" value="branching_enzym"/>
    <property type="match status" value="1"/>
</dbReference>
<name>A0ABP9BG43_9MICC</name>
<proteinExistence type="inferred from homology"/>
<comment type="function">
    <text evidence="9">Catalyzes the formation of the alpha-1,6-glucosidic linkages in glycogen by scission of a 1,4-alpha-linked oligosaccharide from growing alpha-1,4-glucan chains and the subsequent attachment of the oligosaccharide to the alpha-1,6 position.</text>
</comment>
<dbReference type="SUPFAM" id="SSF51445">
    <property type="entry name" value="(Trans)glycosidases"/>
    <property type="match status" value="1"/>
</dbReference>
<dbReference type="Pfam" id="PF00128">
    <property type="entry name" value="Alpha-amylase"/>
    <property type="match status" value="2"/>
</dbReference>
<keyword evidence="4 9" id="KW-0321">Glycogen metabolism</keyword>
<protein>
    <recommendedName>
        <fullName evidence="9">1,4-alpha-glucan branching enzyme GlgB</fullName>
        <ecNumber evidence="9">2.4.1.18</ecNumber>
    </recommendedName>
    <alternativeName>
        <fullName evidence="9">1,4-alpha-D-glucan:1,4-alpha-D-glucan 6-glucosyl-transferase</fullName>
    </alternativeName>
    <alternativeName>
        <fullName evidence="9">Alpha-(1-&gt;4)-glucan branching enzyme</fullName>
    </alternativeName>
    <alternativeName>
        <fullName evidence="9">Glycogen branching enzyme</fullName>
        <shortName evidence="9">BE</shortName>
    </alternativeName>
</protein>
<dbReference type="InterPro" id="IPR054169">
    <property type="entry name" value="GlgB_N"/>
</dbReference>
<evidence type="ECO:0000313" key="11">
    <source>
        <dbReference type="EMBL" id="GAA4794988.1"/>
    </source>
</evidence>
<comment type="caution">
    <text evidence="11">The sequence shown here is derived from an EMBL/GenBank/DDBJ whole genome shotgun (WGS) entry which is preliminary data.</text>
</comment>
<dbReference type="CDD" id="cd02855">
    <property type="entry name" value="E_set_GBE_prok_N"/>
    <property type="match status" value="1"/>
</dbReference>
<dbReference type="SUPFAM" id="SSF51011">
    <property type="entry name" value="Glycosyl hydrolase domain"/>
    <property type="match status" value="1"/>
</dbReference>